<feature type="compositionally biased region" description="Basic residues" evidence="1">
    <location>
        <begin position="961"/>
        <end position="972"/>
    </location>
</feature>
<feature type="compositionally biased region" description="Basic and acidic residues" evidence="1">
    <location>
        <begin position="1750"/>
        <end position="1762"/>
    </location>
</feature>
<evidence type="ECO:0000313" key="4">
    <source>
        <dbReference type="Proteomes" id="UP000007494"/>
    </source>
</evidence>
<dbReference type="OrthoDB" id="333760at2759"/>
<evidence type="ECO:0008006" key="5">
    <source>
        <dbReference type="Google" id="ProtNLM"/>
    </source>
</evidence>
<feature type="region of interest" description="Disordered" evidence="1">
    <location>
        <begin position="153"/>
        <end position="263"/>
    </location>
</feature>
<feature type="compositionally biased region" description="Basic residues" evidence="1">
    <location>
        <begin position="471"/>
        <end position="487"/>
    </location>
</feature>
<gene>
    <name evidence="3" type="ORF">NCLIV_051930</name>
</gene>
<feature type="compositionally biased region" description="Basic and acidic residues" evidence="1">
    <location>
        <begin position="1674"/>
        <end position="1696"/>
    </location>
</feature>
<feature type="compositionally biased region" description="Basic and acidic residues" evidence="1">
    <location>
        <begin position="880"/>
        <end position="890"/>
    </location>
</feature>
<feature type="region of interest" description="Disordered" evidence="1">
    <location>
        <begin position="2184"/>
        <end position="2215"/>
    </location>
</feature>
<dbReference type="OMA" id="CETLWRR"/>
<evidence type="ECO:0000313" key="3">
    <source>
        <dbReference type="EMBL" id="CBZ54767.1"/>
    </source>
</evidence>
<feature type="region of interest" description="Disordered" evidence="1">
    <location>
        <begin position="1797"/>
        <end position="1848"/>
    </location>
</feature>
<feature type="compositionally biased region" description="Polar residues" evidence="1">
    <location>
        <begin position="347"/>
        <end position="360"/>
    </location>
</feature>
<feature type="compositionally biased region" description="Low complexity" evidence="1">
    <location>
        <begin position="1697"/>
        <end position="1712"/>
    </location>
</feature>
<feature type="compositionally biased region" description="Basic and acidic residues" evidence="1">
    <location>
        <begin position="328"/>
        <end position="339"/>
    </location>
</feature>
<feature type="compositionally biased region" description="Low complexity" evidence="1">
    <location>
        <begin position="2108"/>
        <end position="2126"/>
    </location>
</feature>
<feature type="region of interest" description="Disordered" evidence="1">
    <location>
        <begin position="1500"/>
        <end position="1535"/>
    </location>
</feature>
<feature type="compositionally biased region" description="Polar residues" evidence="1">
    <location>
        <begin position="631"/>
        <end position="640"/>
    </location>
</feature>
<feature type="transmembrane region" description="Helical" evidence="2">
    <location>
        <begin position="64"/>
        <end position="84"/>
    </location>
</feature>
<feature type="compositionally biased region" description="Gly residues" evidence="1">
    <location>
        <begin position="989"/>
        <end position="999"/>
    </location>
</feature>
<feature type="region of interest" description="Disordered" evidence="1">
    <location>
        <begin position="2084"/>
        <end position="2172"/>
    </location>
</feature>
<feature type="compositionally biased region" description="Basic and acidic residues" evidence="1">
    <location>
        <begin position="1715"/>
        <end position="1730"/>
    </location>
</feature>
<dbReference type="Proteomes" id="UP000007494">
    <property type="component" value="Chromosome X"/>
</dbReference>
<dbReference type="InParanoid" id="F0VL15"/>
<feature type="compositionally biased region" description="Low complexity" evidence="1">
    <location>
        <begin position="488"/>
        <end position="508"/>
    </location>
</feature>
<sequence length="2302" mass="247377">MDQPKQLTRPNRVMFSRSSLLLQKPVGKTQGGREEGITCLRRRSRRDVPAPSQRVSSRHCSHTLSVFGVFLLCLCLASLSFLPLSSCASHAPPTGSTGEIRDSETDQNRLPAEVPEAPASTGLRERGLSLELPCETEGDRGPCGEALKALEDNGRKATSVEEGYVRRTGEASGEAEVDGKSSVEPASPLPDTSLLFASETEQEIPWGSRGTSQRETGADAQPGIVETTFDAQGAVETPPSRSQSDGVEKQSTLLAGSTSAEPSFRDTWRKAFAAFLPWPATDSSFSHVHAGRAAGASASGRNGVPSTGRRPVSPTFSTPDAAVTLIDSRAEEGLEERQPDFVPATRESGSGETGLQTDTGLKQGLKAKKGDEEAKRGKESKEKGSAGKELKSQEQRTAGAKQAEREKERDRRRATGKRDPEQKKPRRVQSESPRFSAGLLGTSRTDAVPQVPPSPGSPGTARRNTADKSAKKPNQRRNVLWKRRRHSWPSFSVFSFQSSPSRAPASASKLPGAAHTPASGALGASHPAPGASGRGDDASGSMADRDGFPRGSKGQRASAASGSPKKGKGRRRAPSDVDSAEREEKPKPRRERKQDASRERKKSRGKPSGPTGGAAGSRRRRERTVKAQARRQPNLQNQAESNDRPPRFASPASLVTVSASVKTGRSPAGRNSRHGAGAVEVEVEGRVSVPESPVPSVGLSSPSPDPRRRRRGVGHRDVRYGPEEAEVVAKEEPSTTKAAASVQAELRARSGTVSPVPRLQRAVVRRPSGDEETTTDVESRRRWWFAVPGRNSPTRKRKKGSPSAAERVLEVQQSSEPAEAATAGDRRGASQARETGGDSEDGRAAASSPDPERPVETANDEADETHTPRSAGAGAPTQAGDEKTEQRRDANLSGPRRRASRSKAETKGTESERGADPRTHTAAEDGGIRIVSRDAGTKSPEEDWSRSDETEPSDEPPGEKHRGRARQRHRYGYRGETETPDNSDDGPGDHFGGPPGDGVGYLFSPENHKRLCLELFHQPKFAEMFVVLFLHHLRWPSYTQQEGGTGLFFKTLQKYAAGLVDGQSPAMSFSLLRDCPLHEIINQVVSRSAWLAPKVTEHSCSSVTSDFKIASLSLRIKSRRDLHAFANEMTHQMPRFFAYSLAYTPPASKSLRTAWGFFAAMVVVWEVFATAVLREELFGLSAEELSNLQKTDPFFWAALAEGLLDVWSMQRSVNTSLLWTYMTVSSIIDTGPTSRVQNAVGILLLEDVGNCFLATTSPPFPPRAPASRDPLSSSDAAQTASGSPTACTLSPPRDLSGPAGWRVLQEFVEAAIHKKLEQAVDKRVAPVAGCRPSRGCFRGECGNREPAQPRCRLGKYGSCLPDSKEPNPEDSERAHPTTSASPFIQYSSCETLWRRAASHLPSIQVTGFYMRRNADPRAFFPRPEPGTEGEFARRSPTGFAATPSSPPSAGSVDERGVAVGDFGNEVPQAILDKMKAELPAGGVLVQMSLLDAWGSEWFASEPHDSGDSRAGGSAPHPSADDNAEPRSTGSFPRPFGCLGSGPSSRFAAPVYVPATTAMELFRVDLSVDPSLDSVRGRVSALAVEVIGIDSIDLFRQNADPREDPDVHVYLSIPEDEFGSDQKFREEIYAIVSGQPSVWVAAAMKSISWDRIQILGTARWTGVLPAAARRAASLAEKDSIERDGARETRQAARRADAAPDSAEAGAEHAGGLARRLHAEKAASTEPPRRAENAQADASASEAPGGNSSSERSPDREAAARREPATGGGPQTGSESGSTAGEPGDAACVFGTLQKTRGFGRRFERSRAAASTSLPPPLHKAEAKLRHLAPSVERHTGEKKRRKDDSEQARMYGSDDVLTFGWQPGHRIVHVFIEGLGRRVGNNASNAGSEDDLILEMPAEEAKVRLTRRIRGRDIRVVHVHLDHRNIELAGLDTHPDHPRSEDEEDGVPIVTAVLTNVFLALFMIVVLTCLHLAHKNKKGPFWLRCCCGGEFPWLSKKDESKAREKTGPRSERSLEAEAAGSPSPPKESGVIHETSLGGDASPNPHLQAEAVGAAEADASTYGASQPPSLLCGSTLVSPRESLVSLRGLEGEGQTEADEEAHGRDGEMGTASPASSLRTARSRASLFSDGPPWRPGECTPRSPRDAQLGTYDEASRPARFRGTSPFATEATGSLASRFAAPDKLRTWDAGPAHAGLGPPFGSPRRVGVQRSLSAADREDSIYSTSIAMSSSHSSSSSSVEIYDSTPSLRRSASCRASSHRFSIRESLSNVHLRWNYFSARVSSPTSADGSVASDGLGRGRRCKR</sequence>
<name>F0VL15_NEOCL</name>
<reference evidence="4" key="1">
    <citation type="journal article" date="2012" name="PLoS Pathog.">
        <title>Comparative genomics of the apicomplexan parasites Toxoplasma gondii and Neospora caninum: Coccidia differing in host range and transmission strategy.</title>
        <authorList>
            <person name="Reid A.J."/>
            <person name="Vermont S.J."/>
            <person name="Cotton J.A."/>
            <person name="Harris D."/>
            <person name="Hill-Cawthorne G.A."/>
            <person name="Konen-Waisman S."/>
            <person name="Latham S.M."/>
            <person name="Mourier T."/>
            <person name="Norton R."/>
            <person name="Quail M.A."/>
            <person name="Sanders M."/>
            <person name="Shanmugam D."/>
            <person name="Sohal A."/>
            <person name="Wasmuth J.D."/>
            <person name="Brunk B."/>
            <person name="Grigg M.E."/>
            <person name="Howard J.C."/>
            <person name="Parkinson J."/>
            <person name="Roos D.S."/>
            <person name="Trees A.J."/>
            <person name="Berriman M."/>
            <person name="Pain A."/>
            <person name="Wastling J.M."/>
        </authorList>
    </citation>
    <scope>NUCLEOTIDE SEQUENCE [LARGE SCALE GENOMIC DNA]</scope>
    <source>
        <strain evidence="4">Liverpool</strain>
    </source>
</reference>
<feature type="region of interest" description="Disordered" evidence="1">
    <location>
        <begin position="2279"/>
        <end position="2302"/>
    </location>
</feature>
<feature type="region of interest" description="Disordered" evidence="1">
    <location>
        <begin position="1997"/>
        <end position="2044"/>
    </location>
</feature>
<keyword evidence="2" id="KW-0472">Membrane</keyword>
<proteinExistence type="predicted"/>
<feature type="region of interest" description="Disordered" evidence="1">
    <location>
        <begin position="1259"/>
        <end position="1293"/>
    </location>
</feature>
<feature type="region of interest" description="Disordered" evidence="1">
    <location>
        <begin position="90"/>
        <end position="123"/>
    </location>
</feature>
<dbReference type="RefSeq" id="XP_003884795.1">
    <property type="nucleotide sequence ID" value="XM_003884746.1"/>
</dbReference>
<feature type="compositionally biased region" description="Low complexity" evidence="1">
    <location>
        <begin position="686"/>
        <end position="702"/>
    </location>
</feature>
<feature type="compositionally biased region" description="Low complexity" evidence="1">
    <location>
        <begin position="1435"/>
        <end position="1451"/>
    </location>
</feature>
<feature type="compositionally biased region" description="Basic and acidic residues" evidence="1">
    <location>
        <begin position="1997"/>
        <end position="2014"/>
    </location>
</feature>
<dbReference type="VEuPathDB" id="ToxoDB:NCLIV_051930"/>
<dbReference type="GeneID" id="13446471"/>
<evidence type="ECO:0000256" key="1">
    <source>
        <dbReference type="SAM" id="MobiDB-lite"/>
    </source>
</evidence>
<feature type="compositionally biased region" description="Low complexity" evidence="1">
    <location>
        <begin position="291"/>
        <end position="301"/>
    </location>
</feature>
<dbReference type="eggNOG" id="ENOG502QYTY">
    <property type="taxonomic scope" value="Eukaryota"/>
</dbReference>
<feature type="compositionally biased region" description="Basic and acidic residues" evidence="1">
    <location>
        <begin position="573"/>
        <end position="598"/>
    </location>
</feature>
<feature type="compositionally biased region" description="Polar residues" evidence="1">
    <location>
        <begin position="1271"/>
        <end position="1288"/>
    </location>
</feature>
<feature type="compositionally biased region" description="Basic and acidic residues" evidence="1">
    <location>
        <begin position="902"/>
        <end position="949"/>
    </location>
</feature>
<keyword evidence="2" id="KW-1133">Transmembrane helix</keyword>
<feature type="region of interest" description="Disordered" evidence="1">
    <location>
        <begin position="1418"/>
        <end position="1455"/>
    </location>
</feature>
<feature type="region of interest" description="Disordered" evidence="1">
    <location>
        <begin position="289"/>
        <end position="999"/>
    </location>
</feature>
<feature type="compositionally biased region" description="Basic and acidic residues" evidence="1">
    <location>
        <begin position="402"/>
        <end position="423"/>
    </location>
</feature>
<feature type="compositionally biased region" description="Basic and acidic residues" evidence="1">
    <location>
        <begin position="368"/>
        <end position="394"/>
    </location>
</feature>
<dbReference type="EMBL" id="FR823391">
    <property type="protein sequence ID" value="CBZ54767.1"/>
    <property type="molecule type" value="Genomic_DNA"/>
</dbReference>
<evidence type="ECO:0000256" key="2">
    <source>
        <dbReference type="SAM" id="Phobius"/>
    </source>
</evidence>
<feature type="compositionally biased region" description="Polar residues" evidence="1">
    <location>
        <begin position="653"/>
        <end position="663"/>
    </location>
</feature>
<feature type="compositionally biased region" description="Basic and acidic residues" evidence="1">
    <location>
        <begin position="153"/>
        <end position="169"/>
    </location>
</feature>
<feature type="region of interest" description="Disordered" evidence="1">
    <location>
        <begin position="1674"/>
        <end position="1784"/>
    </location>
</feature>
<keyword evidence="4" id="KW-1185">Reference proteome</keyword>
<accession>F0VL15</accession>
<keyword evidence="2" id="KW-0812">Transmembrane</keyword>
<feature type="compositionally biased region" description="Basic and acidic residues" evidence="1">
    <location>
        <begin position="714"/>
        <end position="734"/>
    </location>
</feature>
<protein>
    <recommendedName>
        <fullName evidence="5">Transmembrane protein</fullName>
    </recommendedName>
</protein>
<organism evidence="3 4">
    <name type="scientific">Neospora caninum (strain Liverpool)</name>
    <dbReference type="NCBI Taxonomy" id="572307"/>
    <lineage>
        <taxon>Eukaryota</taxon>
        <taxon>Sar</taxon>
        <taxon>Alveolata</taxon>
        <taxon>Apicomplexa</taxon>
        <taxon>Conoidasida</taxon>
        <taxon>Coccidia</taxon>
        <taxon>Eucoccidiorida</taxon>
        <taxon>Eimeriorina</taxon>
        <taxon>Sarcocystidae</taxon>
        <taxon>Neospora</taxon>
    </lineage>
</organism>
<feature type="compositionally biased region" description="Polar residues" evidence="1">
    <location>
        <begin position="239"/>
        <end position="261"/>
    </location>
</feature>